<keyword evidence="8" id="KW-0443">Lipid metabolism</keyword>
<evidence type="ECO:0000256" key="3">
    <source>
        <dbReference type="ARBA" id="ARBA00022692"/>
    </source>
</evidence>
<evidence type="ECO:0000313" key="13">
    <source>
        <dbReference type="Proteomes" id="UP000280307"/>
    </source>
</evidence>
<evidence type="ECO:0000256" key="5">
    <source>
        <dbReference type="ARBA" id="ARBA00022989"/>
    </source>
</evidence>
<feature type="domain" description="Fatty acid desaturase" evidence="11">
    <location>
        <begin position="54"/>
        <end position="260"/>
    </location>
</feature>
<evidence type="ECO:0000256" key="10">
    <source>
        <dbReference type="SAM" id="Phobius"/>
    </source>
</evidence>
<keyword evidence="3 10" id="KW-0812">Transmembrane</keyword>
<dbReference type="PANTHER" id="PTHR11351">
    <property type="entry name" value="ACYL-COA DESATURASE"/>
    <property type="match status" value="1"/>
</dbReference>
<organism evidence="12 13">
    <name type="scientific">Candidatus Viridilinea halotolerans</name>
    <dbReference type="NCBI Taxonomy" id="2491704"/>
    <lineage>
        <taxon>Bacteria</taxon>
        <taxon>Bacillati</taxon>
        <taxon>Chloroflexota</taxon>
        <taxon>Chloroflexia</taxon>
        <taxon>Chloroflexales</taxon>
        <taxon>Chloroflexineae</taxon>
        <taxon>Oscillochloridaceae</taxon>
        <taxon>Candidatus Viridilinea</taxon>
    </lineage>
</organism>
<dbReference type="InterPro" id="IPR015876">
    <property type="entry name" value="Acyl-CoA_DS"/>
</dbReference>
<dbReference type="GO" id="GO:0016020">
    <property type="term" value="C:membrane"/>
    <property type="evidence" value="ECO:0007669"/>
    <property type="project" value="UniProtKB-SubCell"/>
</dbReference>
<evidence type="ECO:0000256" key="4">
    <source>
        <dbReference type="ARBA" id="ARBA00022832"/>
    </source>
</evidence>
<dbReference type="GO" id="GO:0016717">
    <property type="term" value="F:oxidoreductase activity, acting on paired donors, with oxidation of a pair of donors resulting in the reduction of molecular oxygen to two molecules of water"/>
    <property type="evidence" value="ECO:0007669"/>
    <property type="project" value="InterPro"/>
</dbReference>
<keyword evidence="5 10" id="KW-1133">Transmembrane helix</keyword>
<evidence type="ECO:0000256" key="7">
    <source>
        <dbReference type="ARBA" id="ARBA00023004"/>
    </source>
</evidence>
<dbReference type="CDD" id="cd03505">
    <property type="entry name" value="Delta9-FADS-like"/>
    <property type="match status" value="1"/>
</dbReference>
<evidence type="ECO:0000256" key="2">
    <source>
        <dbReference type="ARBA" id="ARBA00008749"/>
    </source>
</evidence>
<evidence type="ECO:0000256" key="8">
    <source>
        <dbReference type="ARBA" id="ARBA00023098"/>
    </source>
</evidence>
<dbReference type="AlphaFoldDB" id="A0A426UBT5"/>
<dbReference type="Pfam" id="PF00487">
    <property type="entry name" value="FA_desaturase"/>
    <property type="match status" value="1"/>
</dbReference>
<evidence type="ECO:0000313" key="12">
    <source>
        <dbReference type="EMBL" id="RRR78292.1"/>
    </source>
</evidence>
<evidence type="ECO:0000256" key="1">
    <source>
        <dbReference type="ARBA" id="ARBA00004141"/>
    </source>
</evidence>
<keyword evidence="7" id="KW-0408">Iron</keyword>
<feature type="transmembrane region" description="Helical" evidence="10">
    <location>
        <begin position="49"/>
        <end position="69"/>
    </location>
</feature>
<evidence type="ECO:0000259" key="11">
    <source>
        <dbReference type="Pfam" id="PF00487"/>
    </source>
</evidence>
<keyword evidence="6" id="KW-0560">Oxidoreductase</keyword>
<feature type="transmembrane region" description="Helical" evidence="10">
    <location>
        <begin position="163"/>
        <end position="186"/>
    </location>
</feature>
<dbReference type="GO" id="GO:0006631">
    <property type="term" value="P:fatty acid metabolic process"/>
    <property type="evidence" value="ECO:0007669"/>
    <property type="project" value="UniProtKB-KW"/>
</dbReference>
<sequence length="293" mass="32975">MARLAPSVALEQLPDQPLRIRLLLLVMVTLPFLVTCSVLFLLWGRWVGWLDVSLMLGFYLVAGLGKSLGYHRLLAHKSFATTPWLKRLLLMLGCLAFEGDPLRWSVKHIQCHAYADVEAAPPRPLAGFWQAHLTWLVEPQPSAAVYATWLKKDPVAVGVSQTWLVWASLGLLIPLVVAGWSGLFWAGLVRIALSHHITWSAHALCHAFGQRDFPTRDGSRNHFMVALFCFGEGWLNNHHAFPRAASFSLAWWQIDSAGAMIHWFERLGLVWNVMRGGERRSGGEAERWRNGEA</sequence>
<gene>
    <name evidence="12" type="ORF">EI684_00500</name>
</gene>
<protein>
    <submittedName>
        <fullName evidence="12">Acyl-CoA desaturase</fullName>
    </submittedName>
</protein>
<dbReference type="Proteomes" id="UP000280307">
    <property type="component" value="Unassembled WGS sequence"/>
</dbReference>
<comment type="subcellular location">
    <subcellularLocation>
        <location evidence="1">Membrane</location>
        <topology evidence="1">Multi-pass membrane protein</topology>
    </subcellularLocation>
</comment>
<comment type="caution">
    <text evidence="12">The sequence shown here is derived from an EMBL/GenBank/DDBJ whole genome shotgun (WGS) entry which is preliminary data.</text>
</comment>
<keyword evidence="4" id="KW-0276">Fatty acid metabolism</keyword>
<dbReference type="InterPro" id="IPR005804">
    <property type="entry name" value="FA_desaturase_dom"/>
</dbReference>
<accession>A0A426UBT5</accession>
<evidence type="ECO:0000256" key="6">
    <source>
        <dbReference type="ARBA" id="ARBA00023002"/>
    </source>
</evidence>
<reference evidence="12 13" key="1">
    <citation type="submission" date="2018-12" db="EMBL/GenBank/DDBJ databases">
        <title>Genome Sequence of Candidatus Viridilinea halotolerans isolated from saline sulfide-rich spring.</title>
        <authorList>
            <person name="Grouzdev D.S."/>
            <person name="Burganskaya E.I."/>
            <person name="Krutkina M.S."/>
            <person name="Sukhacheva M.V."/>
            <person name="Gorlenko V.M."/>
        </authorList>
    </citation>
    <scope>NUCLEOTIDE SEQUENCE [LARGE SCALE GENOMIC DNA]</scope>
    <source>
        <strain evidence="12">Chok-6</strain>
    </source>
</reference>
<dbReference type="PRINTS" id="PR00075">
    <property type="entry name" value="FACDDSATRASE"/>
</dbReference>
<name>A0A426UBT5_9CHLR</name>
<proteinExistence type="inferred from homology"/>
<dbReference type="PANTHER" id="PTHR11351:SF3">
    <property type="entry name" value="BLL4393 PROTEIN"/>
    <property type="match status" value="1"/>
</dbReference>
<keyword evidence="9 10" id="KW-0472">Membrane</keyword>
<feature type="transmembrane region" description="Helical" evidence="10">
    <location>
        <begin position="20"/>
        <end position="42"/>
    </location>
</feature>
<dbReference type="EMBL" id="RSAS01000022">
    <property type="protein sequence ID" value="RRR78292.1"/>
    <property type="molecule type" value="Genomic_DNA"/>
</dbReference>
<evidence type="ECO:0000256" key="9">
    <source>
        <dbReference type="ARBA" id="ARBA00023136"/>
    </source>
</evidence>
<comment type="similarity">
    <text evidence="2">Belongs to the fatty acid desaturase type 2 family.</text>
</comment>